<dbReference type="PANTHER" id="PTHR24174:SF3">
    <property type="entry name" value="ANKYRIN REPEAT AND STERILE ALPHA MOTIF DOMAIN-CONTAINING PROTEIN 1B"/>
    <property type="match status" value="1"/>
</dbReference>
<accession>A0A9L0R0Q7</accession>
<proteinExistence type="predicted"/>
<evidence type="ECO:0000256" key="3">
    <source>
        <dbReference type="SAM" id="MobiDB-lite"/>
    </source>
</evidence>
<keyword evidence="1" id="KW-0677">Repeat</keyword>
<reference evidence="4 5" key="1">
    <citation type="journal article" date="2009" name="Science">
        <title>Genome sequence, comparative analysis, and population genetics of the domestic horse.</title>
        <authorList>
            <consortium name="Broad Institute Genome Sequencing Platform"/>
            <consortium name="Broad Institute Whole Genome Assembly Team"/>
            <person name="Wade C.M."/>
            <person name="Giulotto E."/>
            <person name="Sigurdsson S."/>
            <person name="Zoli M."/>
            <person name="Gnerre S."/>
            <person name="Imsland F."/>
            <person name="Lear T.L."/>
            <person name="Adelson D.L."/>
            <person name="Bailey E."/>
            <person name="Bellone R.R."/>
            <person name="Bloecker H."/>
            <person name="Distl O."/>
            <person name="Edgar R.C."/>
            <person name="Garber M."/>
            <person name="Leeb T."/>
            <person name="Mauceli E."/>
            <person name="MacLeod J.N."/>
            <person name="Penedo M.C.T."/>
            <person name="Raison J.M."/>
            <person name="Sharpe T."/>
            <person name="Vogel J."/>
            <person name="Andersson L."/>
            <person name="Antczak D.F."/>
            <person name="Biagi T."/>
            <person name="Binns M.M."/>
            <person name="Chowdhary B.P."/>
            <person name="Coleman S.J."/>
            <person name="Della Valle G."/>
            <person name="Fryc S."/>
            <person name="Guerin G."/>
            <person name="Hasegawa T."/>
            <person name="Hill E.W."/>
            <person name="Jurka J."/>
            <person name="Kiialainen A."/>
            <person name="Lindgren G."/>
            <person name="Liu J."/>
            <person name="Magnani E."/>
            <person name="Mickelson J.R."/>
            <person name="Murray J."/>
            <person name="Nergadze S.G."/>
            <person name="Onofrio R."/>
            <person name="Pedroni S."/>
            <person name="Piras M.F."/>
            <person name="Raudsepp T."/>
            <person name="Rocchi M."/>
            <person name="Roeed K.H."/>
            <person name="Ryder O.A."/>
            <person name="Searle S."/>
            <person name="Skow L."/>
            <person name="Swinburne J.E."/>
            <person name="Syvaenen A.C."/>
            <person name="Tozaki T."/>
            <person name="Valberg S.J."/>
            <person name="Vaudin M."/>
            <person name="White J.R."/>
            <person name="Zody M.C."/>
            <person name="Lander E.S."/>
            <person name="Lindblad-Toh K."/>
        </authorList>
    </citation>
    <scope>NUCLEOTIDE SEQUENCE [LARGE SCALE GENOMIC DNA]</scope>
    <source>
        <strain evidence="4 5">Thoroughbred</strain>
    </source>
</reference>
<reference evidence="4" key="2">
    <citation type="submission" date="2025-08" db="UniProtKB">
        <authorList>
            <consortium name="Ensembl"/>
        </authorList>
    </citation>
    <scope>IDENTIFICATION</scope>
    <source>
        <strain evidence="4">Thoroughbred</strain>
    </source>
</reference>
<reference evidence="4" key="3">
    <citation type="submission" date="2025-09" db="UniProtKB">
        <authorList>
            <consortium name="Ensembl"/>
        </authorList>
    </citation>
    <scope>IDENTIFICATION</scope>
    <source>
        <strain evidence="4">Thoroughbred</strain>
    </source>
</reference>
<evidence type="ECO:0000256" key="1">
    <source>
        <dbReference type="ARBA" id="ARBA00022737"/>
    </source>
</evidence>
<dbReference type="PANTHER" id="PTHR24174">
    <property type="entry name" value="ANKYRIN REPEAT AND STERILE ALPHA MOTIF DOMAIN-CONTAINING PROTEIN 1"/>
    <property type="match status" value="1"/>
</dbReference>
<dbReference type="Proteomes" id="UP000002281">
    <property type="component" value="Chromosome 28"/>
</dbReference>
<keyword evidence="2" id="KW-0040">ANK repeat</keyword>
<protein>
    <submittedName>
        <fullName evidence="4">Ankyrin repeat and sterile alpha motif domain containing 1B</fullName>
    </submittedName>
</protein>
<feature type="compositionally biased region" description="Basic and acidic residues" evidence="3">
    <location>
        <begin position="10"/>
        <end position="24"/>
    </location>
</feature>
<dbReference type="InterPro" id="IPR011993">
    <property type="entry name" value="PH-like_dom_sf"/>
</dbReference>
<feature type="compositionally biased region" description="Polar residues" evidence="3">
    <location>
        <begin position="171"/>
        <end position="181"/>
    </location>
</feature>
<feature type="region of interest" description="Disordered" evidence="3">
    <location>
        <begin position="1"/>
        <end position="44"/>
    </location>
</feature>
<gene>
    <name evidence="4" type="primary">ANKS1B</name>
</gene>
<sequence length="181" mass="19936">MQGDARRRRNENYFEDIPRSKLERQMAQTGDWGEPSITLRPPNEATASTPVQYWQHHPEKLIFQSCDYKAFYLGSMLIKELRGTESTQDACAKMRTSYSPFELRGCQCPSSSPQGAQWGERCSLGSRLECVATPSTAIPRGLCGACIIGTPVLPPASCPLQSASSCSSPSNHQNYLSASQI</sequence>
<evidence type="ECO:0000313" key="5">
    <source>
        <dbReference type="Proteomes" id="UP000002281"/>
    </source>
</evidence>
<feature type="region of interest" description="Disordered" evidence="3">
    <location>
        <begin position="162"/>
        <end position="181"/>
    </location>
</feature>
<organism evidence="4 5">
    <name type="scientific">Equus caballus</name>
    <name type="common">Horse</name>
    <dbReference type="NCBI Taxonomy" id="9796"/>
    <lineage>
        <taxon>Eukaryota</taxon>
        <taxon>Metazoa</taxon>
        <taxon>Chordata</taxon>
        <taxon>Craniata</taxon>
        <taxon>Vertebrata</taxon>
        <taxon>Euteleostomi</taxon>
        <taxon>Mammalia</taxon>
        <taxon>Eutheria</taxon>
        <taxon>Laurasiatheria</taxon>
        <taxon>Perissodactyla</taxon>
        <taxon>Equidae</taxon>
        <taxon>Equus</taxon>
    </lineage>
</organism>
<dbReference type="AlphaFoldDB" id="A0A9L0R0Q7"/>
<dbReference type="GeneTree" id="ENSGT00940000154572"/>
<evidence type="ECO:0000313" key="4">
    <source>
        <dbReference type="Ensembl" id="ENSECAP00000056444.1"/>
    </source>
</evidence>
<evidence type="ECO:0000256" key="2">
    <source>
        <dbReference type="ARBA" id="ARBA00023043"/>
    </source>
</evidence>
<dbReference type="Gene3D" id="2.30.29.30">
    <property type="entry name" value="Pleckstrin-homology domain (PH domain)/Phosphotyrosine-binding domain (PTB)"/>
    <property type="match status" value="1"/>
</dbReference>
<keyword evidence="5" id="KW-1185">Reference proteome</keyword>
<dbReference type="InterPro" id="IPR033635">
    <property type="entry name" value="ANKS1/Caskin"/>
</dbReference>
<dbReference type="SUPFAM" id="SSF50729">
    <property type="entry name" value="PH domain-like"/>
    <property type="match status" value="1"/>
</dbReference>
<name>A0A9L0R0Q7_HORSE</name>
<dbReference type="Ensembl" id="ENSECAT00000129798.1">
    <property type="protein sequence ID" value="ENSECAP00000056444.1"/>
    <property type="gene ID" value="ENSECAG00000011449.4"/>
</dbReference>